<dbReference type="Proteomes" id="UP000009168">
    <property type="component" value="Unassembled WGS sequence"/>
</dbReference>
<proteinExistence type="predicted"/>
<keyword evidence="2" id="KW-1185">Reference proteome</keyword>
<dbReference type="GeneID" id="7844772"/>
<name>I7MKA6_TETTS</name>
<dbReference type="RefSeq" id="XP_001018208.2">
    <property type="nucleotide sequence ID" value="XM_001018208.2"/>
</dbReference>
<gene>
    <name evidence="1" type="ORF">TTHERM_00283520</name>
</gene>
<accession>I7MKA6</accession>
<sequence length="331" mass="37945">MQEYILVNFSKSVEKNQDCIKISIKDSGQVNLTQRVSDSLKISSDLHSFNMQKISLFVTEQIVQKLGPEGQKIRTSNKKSQNKCSFLVNINSLQMQMEQAKQVQKQQNQNLISDINDYGFKLSSRNYESQSKIFLTTENNDAESPHHNQKVNETIIVNKQINFARCSIQSDAACQVPNENLTPNQINSVLVPKSNFQNSFIISNSQNSPIGHKMAAKSIQFVNSPQIIEDESRFNKSQLNHLVRYHKDINQSYDKYAYDHNDSHLKFNDREISINQISLITDYRDFHHHAINDNNVTQHTTNIIQEALSKQGDSINQKIISKQNSNLSKND</sequence>
<dbReference type="InParanoid" id="I7MKA6"/>
<dbReference type="EMBL" id="GG662656">
    <property type="protein sequence ID" value="EAR97963.2"/>
    <property type="molecule type" value="Genomic_DNA"/>
</dbReference>
<protein>
    <submittedName>
        <fullName evidence="1">Uncharacterized protein</fullName>
    </submittedName>
</protein>
<reference evidence="2" key="1">
    <citation type="journal article" date="2006" name="PLoS Biol.">
        <title>Macronuclear genome sequence of the ciliate Tetrahymena thermophila, a model eukaryote.</title>
        <authorList>
            <person name="Eisen J.A."/>
            <person name="Coyne R.S."/>
            <person name="Wu M."/>
            <person name="Wu D."/>
            <person name="Thiagarajan M."/>
            <person name="Wortman J.R."/>
            <person name="Badger J.H."/>
            <person name="Ren Q."/>
            <person name="Amedeo P."/>
            <person name="Jones K.M."/>
            <person name="Tallon L.J."/>
            <person name="Delcher A.L."/>
            <person name="Salzberg S.L."/>
            <person name="Silva J.C."/>
            <person name="Haas B.J."/>
            <person name="Majoros W.H."/>
            <person name="Farzad M."/>
            <person name="Carlton J.M."/>
            <person name="Smith R.K. Jr."/>
            <person name="Garg J."/>
            <person name="Pearlman R.E."/>
            <person name="Karrer K.M."/>
            <person name="Sun L."/>
            <person name="Manning G."/>
            <person name="Elde N.C."/>
            <person name="Turkewitz A.P."/>
            <person name="Asai D.J."/>
            <person name="Wilkes D.E."/>
            <person name="Wang Y."/>
            <person name="Cai H."/>
            <person name="Collins K."/>
            <person name="Stewart B.A."/>
            <person name="Lee S.R."/>
            <person name="Wilamowska K."/>
            <person name="Weinberg Z."/>
            <person name="Ruzzo W.L."/>
            <person name="Wloga D."/>
            <person name="Gaertig J."/>
            <person name="Frankel J."/>
            <person name="Tsao C.-C."/>
            <person name="Gorovsky M.A."/>
            <person name="Keeling P.J."/>
            <person name="Waller R.F."/>
            <person name="Patron N.J."/>
            <person name="Cherry J.M."/>
            <person name="Stover N.A."/>
            <person name="Krieger C.J."/>
            <person name="del Toro C."/>
            <person name="Ryder H.F."/>
            <person name="Williamson S.C."/>
            <person name="Barbeau R.A."/>
            <person name="Hamilton E.P."/>
            <person name="Orias E."/>
        </authorList>
    </citation>
    <scope>NUCLEOTIDE SEQUENCE [LARGE SCALE GENOMIC DNA]</scope>
    <source>
        <strain evidence="2">SB210</strain>
    </source>
</reference>
<dbReference type="AlphaFoldDB" id="I7MKA6"/>
<dbReference type="KEGG" id="tet:TTHERM_00283520"/>
<organism evidence="1 2">
    <name type="scientific">Tetrahymena thermophila (strain SB210)</name>
    <dbReference type="NCBI Taxonomy" id="312017"/>
    <lineage>
        <taxon>Eukaryota</taxon>
        <taxon>Sar</taxon>
        <taxon>Alveolata</taxon>
        <taxon>Ciliophora</taxon>
        <taxon>Intramacronucleata</taxon>
        <taxon>Oligohymenophorea</taxon>
        <taxon>Hymenostomatida</taxon>
        <taxon>Tetrahymenina</taxon>
        <taxon>Tetrahymenidae</taxon>
        <taxon>Tetrahymena</taxon>
    </lineage>
</organism>
<evidence type="ECO:0000313" key="2">
    <source>
        <dbReference type="Proteomes" id="UP000009168"/>
    </source>
</evidence>
<evidence type="ECO:0000313" key="1">
    <source>
        <dbReference type="EMBL" id="EAR97963.2"/>
    </source>
</evidence>